<evidence type="ECO:0000313" key="2">
    <source>
        <dbReference type="EMBL" id="QWY77591.1"/>
    </source>
</evidence>
<dbReference type="EMBL" id="LRRD01000038">
    <property type="protein sequence ID" value="KXW57780.1"/>
    <property type="molecule type" value="Genomic_DNA"/>
</dbReference>
<dbReference type="RefSeq" id="WP_156472668.1">
    <property type="nucleotide sequence ID" value="NZ_CP053675.1"/>
</dbReference>
<dbReference type="EMBL" id="CP071137">
    <property type="protein sequence ID" value="QWY77591.1"/>
    <property type="molecule type" value="Genomic_DNA"/>
</dbReference>
<dbReference type="InterPro" id="IPR011990">
    <property type="entry name" value="TPR-like_helical_dom_sf"/>
</dbReference>
<dbReference type="Proteomes" id="UP000075653">
    <property type="component" value="Unassembled WGS sequence"/>
</dbReference>
<accession>A0A859ABC4</accession>
<accession>A0A149VX33</accession>
<name>A0A859ABC4_9PROT</name>
<reference evidence="1 3" key="1">
    <citation type="submission" date="2016-01" db="EMBL/GenBank/DDBJ databases">
        <title>Genome sequence of the acidophilic iron oxidising Ferrovum strain Z-31.</title>
        <authorList>
            <person name="Poehlein A."/>
            <person name="Ullrich S.R."/>
            <person name="Schloemann M."/>
            <person name="Muehling M."/>
            <person name="Daniel R."/>
        </authorList>
    </citation>
    <scope>NUCLEOTIDE SEQUENCE [LARGE SCALE GENOMIC DNA]</scope>
    <source>
        <strain evidence="1 3">Z-31</strain>
    </source>
</reference>
<sequence length="160" mass="17787">MSRVLYGGETTPDIAELLEEAMSRYGETDKAEASLVEALRRSPKSLPVHFSLYKFYFYKKRLDDAEKVVQNSLLEAASQGGFNPNWETLDRNSTDWGNSSAHFYLFSLKALAFIRLRQGNETGCLSVLNKLLELDQGDKVGASVISDIAKGAHGNYKSSL</sequence>
<gene>
    <name evidence="1" type="ORF">FEMY_17140</name>
    <name evidence="2" type="ORF">JZL65_00440</name>
</gene>
<evidence type="ECO:0008006" key="4">
    <source>
        <dbReference type="Google" id="ProtNLM"/>
    </source>
</evidence>
<proteinExistence type="predicted"/>
<dbReference type="SUPFAM" id="SSF48452">
    <property type="entry name" value="TPR-like"/>
    <property type="match status" value="1"/>
</dbReference>
<keyword evidence="3" id="KW-1185">Reference proteome</keyword>
<reference evidence="2" key="2">
    <citation type="submission" date="2021-02" db="EMBL/GenBank/DDBJ databases">
        <title>Comparative genomics of Ferrovum myxofaciens strains, predominant extremophile bacteria forming large biofilm stalactites in acid mine ecosystems.</title>
        <authorList>
            <person name="Burkartova K."/>
            <person name="Ridl J."/>
            <person name="Pajer P."/>
            <person name="Falteisek L."/>
        </authorList>
    </citation>
    <scope>NUCLEOTIDE SEQUENCE</scope>
    <source>
        <strain evidence="2">MI1III</strain>
    </source>
</reference>
<dbReference type="AlphaFoldDB" id="A0A859ABC4"/>
<organism evidence="1 3">
    <name type="scientific">Ferrovum myxofaciens</name>
    <dbReference type="NCBI Taxonomy" id="416213"/>
    <lineage>
        <taxon>Bacteria</taxon>
        <taxon>Pseudomonadati</taxon>
        <taxon>Pseudomonadota</taxon>
        <taxon>Betaproteobacteria</taxon>
        <taxon>Ferrovales</taxon>
        <taxon>Ferrovaceae</taxon>
        <taxon>Ferrovum</taxon>
    </lineage>
</organism>
<dbReference type="Gene3D" id="1.25.40.10">
    <property type="entry name" value="Tetratricopeptide repeat domain"/>
    <property type="match status" value="1"/>
</dbReference>
<dbReference type="Proteomes" id="UP000683551">
    <property type="component" value="Chromosome"/>
</dbReference>
<dbReference type="GeneID" id="301710962"/>
<evidence type="ECO:0000313" key="3">
    <source>
        <dbReference type="Proteomes" id="UP000075653"/>
    </source>
</evidence>
<dbReference type="PATRIC" id="fig|1789004.3.peg.1749"/>
<evidence type="ECO:0000313" key="1">
    <source>
        <dbReference type="EMBL" id="KXW57780.1"/>
    </source>
</evidence>
<protein>
    <recommendedName>
        <fullName evidence="4">Tetratricopeptide repeat protein</fullName>
    </recommendedName>
</protein>